<feature type="domain" description="PurM-like C-terminal" evidence="6">
    <location>
        <begin position="185"/>
        <end position="350"/>
    </location>
</feature>
<dbReference type="PANTHER" id="PTHR10256">
    <property type="entry name" value="SELENIDE, WATER DIKINASE"/>
    <property type="match status" value="1"/>
</dbReference>
<evidence type="ECO:0000313" key="8">
    <source>
        <dbReference type="Proteomes" id="UP000008744"/>
    </source>
</evidence>
<keyword evidence="2" id="KW-0547">Nucleotide-binding</keyword>
<accession>B4GVX0</accession>
<dbReference type="InterPro" id="IPR036676">
    <property type="entry name" value="PurM-like_C_sf"/>
</dbReference>
<dbReference type="InterPro" id="IPR010918">
    <property type="entry name" value="PurM-like_C_dom"/>
</dbReference>
<keyword evidence="5" id="KW-0711">Selenium</keyword>
<keyword evidence="1" id="KW-0808">Transferase</keyword>
<dbReference type="GO" id="GO:0016260">
    <property type="term" value="P:selenocysteine biosynthetic process"/>
    <property type="evidence" value="ECO:0007669"/>
    <property type="project" value="TreeGrafter"/>
</dbReference>
<keyword evidence="3" id="KW-0418">Kinase</keyword>
<dbReference type="KEGG" id="dpe:6597611"/>
<evidence type="ECO:0000256" key="5">
    <source>
        <dbReference type="ARBA" id="ARBA00023266"/>
    </source>
</evidence>
<proteinExistence type="predicted"/>
<evidence type="ECO:0000256" key="3">
    <source>
        <dbReference type="ARBA" id="ARBA00022777"/>
    </source>
</evidence>
<evidence type="ECO:0000256" key="4">
    <source>
        <dbReference type="ARBA" id="ARBA00022840"/>
    </source>
</evidence>
<dbReference type="OMA" id="CIGQPER"/>
<dbReference type="SMR" id="B4GVX0"/>
<dbReference type="GO" id="GO:0004756">
    <property type="term" value="F:selenide, water dikinase activity"/>
    <property type="evidence" value="ECO:0007669"/>
    <property type="project" value="TreeGrafter"/>
</dbReference>
<dbReference type="FunFam" id="3.90.650.10:FF:000010">
    <property type="entry name" value="Selenide, water dikinase"/>
    <property type="match status" value="1"/>
</dbReference>
<dbReference type="InterPro" id="IPR036921">
    <property type="entry name" value="PurM-like_N_sf"/>
</dbReference>
<dbReference type="GO" id="GO:0005524">
    <property type="term" value="F:ATP binding"/>
    <property type="evidence" value="ECO:0007669"/>
    <property type="project" value="UniProtKB-KW"/>
</dbReference>
<evidence type="ECO:0000313" key="7">
    <source>
        <dbReference type="EMBL" id="EDW26815.1"/>
    </source>
</evidence>
<protein>
    <submittedName>
        <fullName evidence="7">GL14585</fullName>
    </submittedName>
</protein>
<dbReference type="Pfam" id="PF02769">
    <property type="entry name" value="AIRS_C"/>
    <property type="match status" value="1"/>
</dbReference>
<dbReference type="InterPro" id="IPR004536">
    <property type="entry name" value="SPS/SelD"/>
</dbReference>
<dbReference type="SUPFAM" id="SSF55326">
    <property type="entry name" value="PurM N-terminal domain-like"/>
    <property type="match status" value="1"/>
</dbReference>
<keyword evidence="4" id="KW-0067">ATP-binding</keyword>
<evidence type="ECO:0000256" key="2">
    <source>
        <dbReference type="ARBA" id="ARBA00022741"/>
    </source>
</evidence>
<dbReference type="HOGENOM" id="CLU_032859_1_0_1"/>
<dbReference type="AlphaFoldDB" id="B4GVX0"/>
<dbReference type="PhylomeDB" id="B4GVX0"/>
<dbReference type="Gene3D" id="3.90.650.10">
    <property type="entry name" value="PurM-like C-terminal domain"/>
    <property type="match status" value="1"/>
</dbReference>
<organism evidence="8">
    <name type="scientific">Drosophila persimilis</name>
    <name type="common">Fruit fly</name>
    <dbReference type="NCBI Taxonomy" id="7234"/>
    <lineage>
        <taxon>Eukaryota</taxon>
        <taxon>Metazoa</taxon>
        <taxon>Ecdysozoa</taxon>
        <taxon>Arthropoda</taxon>
        <taxon>Hexapoda</taxon>
        <taxon>Insecta</taxon>
        <taxon>Pterygota</taxon>
        <taxon>Neoptera</taxon>
        <taxon>Endopterygota</taxon>
        <taxon>Diptera</taxon>
        <taxon>Brachycera</taxon>
        <taxon>Muscomorpha</taxon>
        <taxon>Ephydroidea</taxon>
        <taxon>Drosophilidae</taxon>
        <taxon>Drosophila</taxon>
        <taxon>Sophophora</taxon>
    </lineage>
</organism>
<reference evidence="7 8" key="1">
    <citation type="journal article" date="2007" name="Nature">
        <title>Evolution of genes and genomes on the Drosophila phylogeny.</title>
        <authorList>
            <consortium name="Drosophila 12 Genomes Consortium"/>
            <person name="Clark A.G."/>
            <person name="Eisen M.B."/>
            <person name="Smith D.R."/>
            <person name="Bergman C.M."/>
            <person name="Oliver B."/>
            <person name="Markow T.A."/>
            <person name="Kaufman T.C."/>
            <person name="Kellis M."/>
            <person name="Gelbart W."/>
            <person name="Iyer V.N."/>
            <person name="Pollard D.A."/>
            <person name="Sackton T.B."/>
            <person name="Larracuente A.M."/>
            <person name="Singh N.D."/>
            <person name="Abad J.P."/>
            <person name="Abt D.N."/>
            <person name="Adryan B."/>
            <person name="Aguade M."/>
            <person name="Akashi H."/>
            <person name="Anderson W.W."/>
            <person name="Aquadro C.F."/>
            <person name="Ardell D.H."/>
            <person name="Arguello R."/>
            <person name="Artieri C.G."/>
            <person name="Barbash D.A."/>
            <person name="Barker D."/>
            <person name="Barsanti P."/>
            <person name="Batterham P."/>
            <person name="Batzoglou S."/>
            <person name="Begun D."/>
            <person name="Bhutkar A."/>
            <person name="Blanco E."/>
            <person name="Bosak S.A."/>
            <person name="Bradley R.K."/>
            <person name="Brand A.D."/>
            <person name="Brent M.R."/>
            <person name="Brooks A.N."/>
            <person name="Brown R.H."/>
            <person name="Butlin R.K."/>
            <person name="Caggese C."/>
            <person name="Calvi B.R."/>
            <person name="Bernardo de Carvalho A."/>
            <person name="Caspi A."/>
            <person name="Castrezana S."/>
            <person name="Celniker S.E."/>
            <person name="Chang J.L."/>
            <person name="Chapple C."/>
            <person name="Chatterji S."/>
            <person name="Chinwalla A."/>
            <person name="Civetta A."/>
            <person name="Clifton S.W."/>
            <person name="Comeron J.M."/>
            <person name="Costello J.C."/>
            <person name="Coyne J.A."/>
            <person name="Daub J."/>
            <person name="David R.G."/>
            <person name="Delcher A.L."/>
            <person name="Delehaunty K."/>
            <person name="Do C.B."/>
            <person name="Ebling H."/>
            <person name="Edwards K."/>
            <person name="Eickbush T."/>
            <person name="Evans J.D."/>
            <person name="Filipski A."/>
            <person name="Findeiss S."/>
            <person name="Freyhult E."/>
            <person name="Fulton L."/>
            <person name="Fulton R."/>
            <person name="Garcia A.C."/>
            <person name="Gardiner A."/>
            <person name="Garfield D.A."/>
            <person name="Garvin B.E."/>
            <person name="Gibson G."/>
            <person name="Gilbert D."/>
            <person name="Gnerre S."/>
            <person name="Godfrey J."/>
            <person name="Good R."/>
            <person name="Gotea V."/>
            <person name="Gravely B."/>
            <person name="Greenberg A.J."/>
            <person name="Griffiths-Jones S."/>
            <person name="Gross S."/>
            <person name="Guigo R."/>
            <person name="Gustafson E.A."/>
            <person name="Haerty W."/>
            <person name="Hahn M.W."/>
            <person name="Halligan D.L."/>
            <person name="Halpern A.L."/>
            <person name="Halter G.M."/>
            <person name="Han M.V."/>
            <person name="Heger A."/>
            <person name="Hillier L."/>
            <person name="Hinrichs A.S."/>
            <person name="Holmes I."/>
            <person name="Hoskins R.A."/>
            <person name="Hubisz M.J."/>
            <person name="Hultmark D."/>
            <person name="Huntley M.A."/>
            <person name="Jaffe D.B."/>
            <person name="Jagadeeshan S."/>
            <person name="Jeck W.R."/>
            <person name="Johnson J."/>
            <person name="Jones C.D."/>
            <person name="Jordan W.C."/>
            <person name="Karpen G.H."/>
            <person name="Kataoka E."/>
            <person name="Keightley P.D."/>
            <person name="Kheradpour P."/>
            <person name="Kirkness E.F."/>
            <person name="Koerich L.B."/>
            <person name="Kristiansen K."/>
            <person name="Kudrna D."/>
            <person name="Kulathinal R.J."/>
            <person name="Kumar S."/>
            <person name="Kwok R."/>
            <person name="Lander E."/>
            <person name="Langley C.H."/>
            <person name="Lapoint R."/>
            <person name="Lazzaro B.P."/>
            <person name="Lee S.J."/>
            <person name="Levesque L."/>
            <person name="Li R."/>
            <person name="Lin C.F."/>
            <person name="Lin M.F."/>
            <person name="Lindblad-Toh K."/>
            <person name="Llopart A."/>
            <person name="Long M."/>
            <person name="Low L."/>
            <person name="Lozovsky E."/>
            <person name="Lu J."/>
            <person name="Luo M."/>
            <person name="Machado C.A."/>
            <person name="Makalowski W."/>
            <person name="Marzo M."/>
            <person name="Matsuda M."/>
            <person name="Matzkin L."/>
            <person name="McAllister B."/>
            <person name="McBride C.S."/>
            <person name="McKernan B."/>
            <person name="McKernan K."/>
            <person name="Mendez-Lago M."/>
            <person name="Minx P."/>
            <person name="Mollenhauer M.U."/>
            <person name="Montooth K."/>
            <person name="Mount S.M."/>
            <person name="Mu X."/>
            <person name="Myers E."/>
            <person name="Negre B."/>
            <person name="Newfeld S."/>
            <person name="Nielsen R."/>
            <person name="Noor M.A."/>
            <person name="O'Grady P."/>
            <person name="Pachter L."/>
            <person name="Papaceit M."/>
            <person name="Parisi M.J."/>
            <person name="Parisi M."/>
            <person name="Parts L."/>
            <person name="Pedersen J.S."/>
            <person name="Pesole G."/>
            <person name="Phillippy A.M."/>
            <person name="Ponting C.P."/>
            <person name="Pop M."/>
            <person name="Porcelli D."/>
            <person name="Powell J.R."/>
            <person name="Prohaska S."/>
            <person name="Pruitt K."/>
            <person name="Puig M."/>
            <person name="Quesneville H."/>
            <person name="Ram K.R."/>
            <person name="Rand D."/>
            <person name="Rasmussen M.D."/>
            <person name="Reed L.K."/>
            <person name="Reenan R."/>
            <person name="Reily A."/>
            <person name="Remington K.A."/>
            <person name="Rieger T.T."/>
            <person name="Ritchie M.G."/>
            <person name="Robin C."/>
            <person name="Rogers Y.H."/>
            <person name="Rohde C."/>
            <person name="Rozas J."/>
            <person name="Rubenfield M.J."/>
            <person name="Ruiz A."/>
            <person name="Russo S."/>
            <person name="Salzberg S.L."/>
            <person name="Sanchez-Gracia A."/>
            <person name="Saranga D.J."/>
            <person name="Sato H."/>
            <person name="Schaeffer S.W."/>
            <person name="Schatz M.C."/>
            <person name="Schlenke T."/>
            <person name="Schwartz R."/>
            <person name="Segarra C."/>
            <person name="Singh R.S."/>
            <person name="Sirot L."/>
            <person name="Sirota M."/>
            <person name="Sisneros N.B."/>
            <person name="Smith C.D."/>
            <person name="Smith T.F."/>
            <person name="Spieth J."/>
            <person name="Stage D.E."/>
            <person name="Stark A."/>
            <person name="Stephan W."/>
            <person name="Strausberg R.L."/>
            <person name="Strempel S."/>
            <person name="Sturgill D."/>
            <person name="Sutton G."/>
            <person name="Sutton G.G."/>
            <person name="Tao W."/>
            <person name="Teichmann S."/>
            <person name="Tobari Y.N."/>
            <person name="Tomimura Y."/>
            <person name="Tsolas J.M."/>
            <person name="Valente V.L."/>
            <person name="Venter E."/>
            <person name="Venter J.C."/>
            <person name="Vicario S."/>
            <person name="Vieira F.G."/>
            <person name="Vilella A.J."/>
            <person name="Villasante A."/>
            <person name="Walenz B."/>
            <person name="Wang J."/>
            <person name="Wasserman M."/>
            <person name="Watts T."/>
            <person name="Wilson D."/>
            <person name="Wilson R.K."/>
            <person name="Wing R.A."/>
            <person name="Wolfner M.F."/>
            <person name="Wong A."/>
            <person name="Wong G.K."/>
            <person name="Wu C.I."/>
            <person name="Wu G."/>
            <person name="Yamamoto D."/>
            <person name="Yang H.P."/>
            <person name="Yang S.P."/>
            <person name="Yorke J.A."/>
            <person name="Yoshida K."/>
            <person name="Zdobnov E."/>
            <person name="Zhang P."/>
            <person name="Zhang Y."/>
            <person name="Zimin A.V."/>
            <person name="Baldwin J."/>
            <person name="Abdouelleil A."/>
            <person name="Abdulkadir J."/>
            <person name="Abebe A."/>
            <person name="Abera B."/>
            <person name="Abreu J."/>
            <person name="Acer S.C."/>
            <person name="Aftuck L."/>
            <person name="Alexander A."/>
            <person name="An P."/>
            <person name="Anderson E."/>
            <person name="Anderson S."/>
            <person name="Arachi H."/>
            <person name="Azer M."/>
            <person name="Bachantsang P."/>
            <person name="Barry A."/>
            <person name="Bayul T."/>
            <person name="Berlin A."/>
            <person name="Bessette D."/>
            <person name="Bloom T."/>
            <person name="Blye J."/>
            <person name="Boguslavskiy L."/>
            <person name="Bonnet C."/>
            <person name="Boukhgalter B."/>
            <person name="Bourzgui I."/>
            <person name="Brown A."/>
            <person name="Cahill P."/>
            <person name="Channer S."/>
            <person name="Cheshatsang Y."/>
            <person name="Chuda L."/>
            <person name="Citroen M."/>
            <person name="Collymore A."/>
            <person name="Cooke P."/>
            <person name="Costello M."/>
            <person name="D'Aco K."/>
            <person name="Daza R."/>
            <person name="De Haan G."/>
            <person name="DeGray S."/>
            <person name="DeMaso C."/>
            <person name="Dhargay N."/>
            <person name="Dooley K."/>
            <person name="Dooley E."/>
            <person name="Doricent M."/>
            <person name="Dorje P."/>
            <person name="Dorjee K."/>
            <person name="Dupes A."/>
            <person name="Elong R."/>
            <person name="Falk J."/>
            <person name="Farina A."/>
            <person name="Faro S."/>
            <person name="Ferguson D."/>
            <person name="Fisher S."/>
            <person name="Foley C.D."/>
            <person name="Franke A."/>
            <person name="Friedrich D."/>
            <person name="Gadbois L."/>
            <person name="Gearin G."/>
            <person name="Gearin C.R."/>
            <person name="Giannoukos G."/>
            <person name="Goode T."/>
            <person name="Graham J."/>
            <person name="Grandbois E."/>
            <person name="Grewal S."/>
            <person name="Gyaltsen K."/>
            <person name="Hafez N."/>
            <person name="Hagos B."/>
            <person name="Hall J."/>
            <person name="Henson C."/>
            <person name="Hollinger A."/>
            <person name="Honan T."/>
            <person name="Huard M.D."/>
            <person name="Hughes L."/>
            <person name="Hurhula B."/>
            <person name="Husby M.E."/>
            <person name="Kamat A."/>
            <person name="Kanga B."/>
            <person name="Kashin S."/>
            <person name="Khazanovich D."/>
            <person name="Kisner P."/>
            <person name="Lance K."/>
            <person name="Lara M."/>
            <person name="Lee W."/>
            <person name="Lennon N."/>
            <person name="Letendre F."/>
            <person name="LeVine R."/>
            <person name="Lipovsky A."/>
            <person name="Liu X."/>
            <person name="Liu J."/>
            <person name="Liu S."/>
            <person name="Lokyitsang T."/>
            <person name="Lokyitsang Y."/>
            <person name="Lubonja R."/>
            <person name="Lui A."/>
            <person name="MacDonald P."/>
            <person name="Magnisalis V."/>
            <person name="Maru K."/>
            <person name="Matthews C."/>
            <person name="McCusker W."/>
            <person name="McDonough S."/>
            <person name="Mehta T."/>
            <person name="Meldrim J."/>
            <person name="Meneus L."/>
            <person name="Mihai O."/>
            <person name="Mihalev A."/>
            <person name="Mihova T."/>
            <person name="Mittelman R."/>
            <person name="Mlenga V."/>
            <person name="Montmayeur A."/>
            <person name="Mulrain L."/>
            <person name="Navidi A."/>
            <person name="Naylor J."/>
            <person name="Negash T."/>
            <person name="Nguyen T."/>
            <person name="Nguyen N."/>
            <person name="Nicol R."/>
            <person name="Norbu C."/>
            <person name="Norbu N."/>
            <person name="Novod N."/>
            <person name="O'Neill B."/>
            <person name="Osman S."/>
            <person name="Markiewicz E."/>
            <person name="Oyono O.L."/>
            <person name="Patti C."/>
            <person name="Phunkhang P."/>
            <person name="Pierre F."/>
            <person name="Priest M."/>
            <person name="Raghuraman S."/>
            <person name="Rege F."/>
            <person name="Reyes R."/>
            <person name="Rise C."/>
            <person name="Rogov P."/>
            <person name="Ross K."/>
            <person name="Ryan E."/>
            <person name="Settipalli S."/>
            <person name="Shea T."/>
            <person name="Sherpa N."/>
            <person name="Shi L."/>
            <person name="Shih D."/>
            <person name="Sparrow T."/>
            <person name="Spaulding J."/>
            <person name="Stalker J."/>
            <person name="Stange-Thomann N."/>
            <person name="Stavropoulos S."/>
            <person name="Stone C."/>
            <person name="Strader C."/>
            <person name="Tesfaye S."/>
            <person name="Thomson T."/>
            <person name="Thoulutsang Y."/>
            <person name="Thoulutsang D."/>
            <person name="Topham K."/>
            <person name="Topping I."/>
            <person name="Tsamla T."/>
            <person name="Vassiliev H."/>
            <person name="Vo A."/>
            <person name="Wangchuk T."/>
            <person name="Wangdi T."/>
            <person name="Weiand M."/>
            <person name="Wilkinson J."/>
            <person name="Wilson A."/>
            <person name="Yadav S."/>
            <person name="Young G."/>
            <person name="Yu Q."/>
            <person name="Zembek L."/>
            <person name="Zhong D."/>
            <person name="Zimmer A."/>
            <person name="Zwirko Z."/>
            <person name="Jaffe D.B."/>
            <person name="Alvarez P."/>
            <person name="Brockman W."/>
            <person name="Butler J."/>
            <person name="Chin C."/>
            <person name="Gnerre S."/>
            <person name="Grabherr M."/>
            <person name="Kleber M."/>
            <person name="Mauceli E."/>
            <person name="MacCallum I."/>
        </authorList>
    </citation>
    <scope>NUCLEOTIDE SEQUENCE [LARGE SCALE GENOMIC DNA]</scope>
    <source>
        <strain evidence="8">MSH-3 / Tucson 14011-0111.49</strain>
    </source>
</reference>
<gene>
    <name evidence="7" type="primary">Dper\GL14585</name>
    <name evidence="7" type="ORF">Dper_GL14585</name>
</gene>
<dbReference type="STRING" id="7234.B4GVX0"/>
<evidence type="ECO:0000259" key="6">
    <source>
        <dbReference type="Pfam" id="PF02769"/>
    </source>
</evidence>
<dbReference type="EMBL" id="CH479193">
    <property type="protein sequence ID" value="EDW26815.1"/>
    <property type="molecule type" value="Genomic_DNA"/>
</dbReference>
<dbReference type="SUPFAM" id="SSF56042">
    <property type="entry name" value="PurM C-terminal domain-like"/>
    <property type="match status" value="1"/>
</dbReference>
<dbReference type="Proteomes" id="UP000008744">
    <property type="component" value="Unassembled WGS sequence"/>
</dbReference>
<keyword evidence="8" id="KW-1185">Reference proteome</keyword>
<evidence type="ECO:0000256" key="1">
    <source>
        <dbReference type="ARBA" id="ARBA00022679"/>
    </source>
</evidence>
<dbReference type="eggNOG" id="KOG3939">
    <property type="taxonomic scope" value="Eukaryota"/>
</dbReference>
<dbReference type="OrthoDB" id="7862717at2759"/>
<dbReference type="GO" id="GO:0005737">
    <property type="term" value="C:cytoplasm"/>
    <property type="evidence" value="ECO:0007669"/>
    <property type="project" value="TreeGrafter"/>
</dbReference>
<dbReference type="PANTHER" id="PTHR10256:SF0">
    <property type="entry name" value="INACTIVE SELENIDE, WATER DIKINASE-LIKE PROTEIN-RELATED"/>
    <property type="match status" value="1"/>
</dbReference>
<name>B4GVX0_DROPE</name>
<sequence length="367" mass="40227">MSASEPVPNGLDDSFRLTSYLELKGSGCQVPESVVSEMFNSLPIGSQRQETQLQQMLRQMNINTSAGGGGQRHHLRIECRYPIIDDPCAMGKIICAEALGNFYAIGITACDKMMMMACKPPQMTNKEFNAVFSMMETGFKECFKGTHGKEMWAMYMHTSCFMGGGLASAYWPQHHLVARGNALDGDVLVLTKPLGTQVAIDAYECIGQPERWERYKMFVSEEDVRAAYQQAVNTMCRLNRQASNLMHVHNAHGAMAVSGFGILHHANKLALLQKKPVSFVIDTLPVISKMAAAAKASTVDDKCPLLQGLSVETSGGLLICMPREEAVALCKFIGAYGDSPAWIIGTVQSGIRKASIIENVKIIEVYE</sequence>